<proteinExistence type="inferred from homology"/>
<dbReference type="EMBL" id="JBHLTN010000029">
    <property type="protein sequence ID" value="MFC0593698.1"/>
    <property type="molecule type" value="Genomic_DNA"/>
</dbReference>
<dbReference type="Proteomes" id="UP001589834">
    <property type="component" value="Unassembled WGS sequence"/>
</dbReference>
<dbReference type="PANTHER" id="PTHR43563:SF1">
    <property type="entry name" value="AMINE OXIDASE [FLAVIN-CONTAINING] B"/>
    <property type="match status" value="1"/>
</dbReference>
<dbReference type="Pfam" id="PF01593">
    <property type="entry name" value="Amino_oxidase"/>
    <property type="match status" value="1"/>
</dbReference>
<dbReference type="RefSeq" id="WP_377484149.1">
    <property type="nucleotide sequence ID" value="NZ_JBHLTN010000029.1"/>
</dbReference>
<evidence type="ECO:0000313" key="4">
    <source>
        <dbReference type="Proteomes" id="UP001589834"/>
    </source>
</evidence>
<dbReference type="InterPro" id="IPR002937">
    <property type="entry name" value="Amino_oxidase"/>
</dbReference>
<comment type="similarity">
    <text evidence="1">Belongs to the flavin monoamine oxidase family.</text>
</comment>
<dbReference type="Gene3D" id="3.50.50.60">
    <property type="entry name" value="FAD/NAD(P)-binding domain"/>
    <property type="match status" value="2"/>
</dbReference>
<accession>A0ABV6PXM3</accession>
<feature type="domain" description="Amine oxidase" evidence="2">
    <location>
        <begin position="115"/>
        <end position="363"/>
    </location>
</feature>
<organism evidence="3 4">
    <name type="scientific">Ottowia pentelensis</name>
    <dbReference type="NCBI Taxonomy" id="511108"/>
    <lineage>
        <taxon>Bacteria</taxon>
        <taxon>Pseudomonadati</taxon>
        <taxon>Pseudomonadota</taxon>
        <taxon>Betaproteobacteria</taxon>
        <taxon>Burkholderiales</taxon>
        <taxon>Comamonadaceae</taxon>
        <taxon>Ottowia</taxon>
    </lineage>
</organism>
<gene>
    <name evidence="3" type="ORF">ACFFGG_14190</name>
</gene>
<evidence type="ECO:0000259" key="2">
    <source>
        <dbReference type="Pfam" id="PF01593"/>
    </source>
</evidence>
<dbReference type="SUPFAM" id="SSF54373">
    <property type="entry name" value="FAD-linked reductases, C-terminal domain"/>
    <property type="match status" value="1"/>
</dbReference>
<dbReference type="SUPFAM" id="SSF51905">
    <property type="entry name" value="FAD/NAD(P)-binding domain"/>
    <property type="match status" value="1"/>
</dbReference>
<evidence type="ECO:0000256" key="1">
    <source>
        <dbReference type="ARBA" id="ARBA00005995"/>
    </source>
</evidence>
<keyword evidence="4" id="KW-1185">Reference proteome</keyword>
<dbReference type="InterPro" id="IPR036188">
    <property type="entry name" value="FAD/NAD-bd_sf"/>
</dbReference>
<dbReference type="PANTHER" id="PTHR43563">
    <property type="entry name" value="AMINE OXIDASE"/>
    <property type="match status" value="1"/>
</dbReference>
<reference evidence="3 4" key="1">
    <citation type="submission" date="2024-09" db="EMBL/GenBank/DDBJ databases">
        <authorList>
            <person name="Sun Q."/>
            <person name="Mori K."/>
        </authorList>
    </citation>
    <scope>NUCLEOTIDE SEQUENCE [LARGE SCALE GENOMIC DNA]</scope>
    <source>
        <strain evidence="3 4">NCAIM B.02336</strain>
    </source>
</reference>
<name>A0ABV6PXM3_9BURK</name>
<dbReference type="InterPro" id="IPR050703">
    <property type="entry name" value="Flavin_MAO"/>
</dbReference>
<sequence length="380" mass="41118">MPSARIAIVGAGLSGLVAAWLLQRRGVHDWLVLEARDVPGGRIASFDAPDAVGSPTSHLNRFDLGPTWFWPDYQPELGQLIEQLGLLRFAQHEAGDMVIERSAGQAPTRMQGYANVPPSMRLLGGMGALIDALRRELPTERILTGQAVRRLRRLNSGIELDSEGATDQATTWQAEQVLLALPPRLVTSSLSFSPPLPQALAAEWHATATWMAPHAKYVAVYERPFWREQGLSGEARSLLGPLGEIHDASMPGGRAALFGFFGVPAQTRQRASDAALRQQCRAQFARLFGPRAATPLADTFKDWAQDPCTATTDDWYDGGQHGHAPAGSPSSGPWQGCLTGIASEWSPQFPGYLAGAVEAAQRGLQDVLRRAPPLPLESRS</sequence>
<protein>
    <submittedName>
        <fullName evidence="3">Flavin monoamine oxidase family protein</fullName>
    </submittedName>
</protein>
<evidence type="ECO:0000313" key="3">
    <source>
        <dbReference type="EMBL" id="MFC0593698.1"/>
    </source>
</evidence>
<dbReference type="Pfam" id="PF13450">
    <property type="entry name" value="NAD_binding_8"/>
    <property type="match status" value="1"/>
</dbReference>
<comment type="caution">
    <text evidence="3">The sequence shown here is derived from an EMBL/GenBank/DDBJ whole genome shotgun (WGS) entry which is preliminary data.</text>
</comment>